<dbReference type="Proteomes" id="UP000191612">
    <property type="component" value="Unassembled WGS sequence"/>
</dbReference>
<proteinExistence type="predicted"/>
<evidence type="ECO:0000313" key="1">
    <source>
        <dbReference type="EMBL" id="OQD81376.1"/>
    </source>
</evidence>
<dbReference type="AlphaFoldDB" id="A0A1V6PY28"/>
<dbReference type="EMBL" id="MDYO01000219">
    <property type="protein sequence ID" value="OQD81376.1"/>
    <property type="molecule type" value="Genomic_DNA"/>
</dbReference>
<evidence type="ECO:0000313" key="2">
    <source>
        <dbReference type="Proteomes" id="UP000191612"/>
    </source>
</evidence>
<feature type="non-terminal residue" evidence="1">
    <location>
        <position position="58"/>
    </location>
</feature>
<reference evidence="2" key="1">
    <citation type="journal article" date="2017" name="Nat. Microbiol.">
        <title>Global analysis of biosynthetic gene clusters reveals vast potential of secondary metabolite production in Penicillium species.</title>
        <authorList>
            <person name="Nielsen J.C."/>
            <person name="Grijseels S."/>
            <person name="Prigent S."/>
            <person name="Ji B."/>
            <person name="Dainat J."/>
            <person name="Nielsen K.F."/>
            <person name="Frisvad J.C."/>
            <person name="Workman M."/>
            <person name="Nielsen J."/>
        </authorList>
    </citation>
    <scope>NUCLEOTIDE SEQUENCE [LARGE SCALE GENOMIC DNA]</scope>
    <source>
        <strain evidence="2">IBT 29525</strain>
    </source>
</reference>
<keyword evidence="2" id="KW-1185">Reference proteome</keyword>
<gene>
    <name evidence="1" type="ORF">PENSOL_c220G04493</name>
</gene>
<organism evidence="1 2">
    <name type="scientific">Penicillium solitum</name>
    <dbReference type="NCBI Taxonomy" id="60172"/>
    <lineage>
        <taxon>Eukaryota</taxon>
        <taxon>Fungi</taxon>
        <taxon>Dikarya</taxon>
        <taxon>Ascomycota</taxon>
        <taxon>Pezizomycotina</taxon>
        <taxon>Eurotiomycetes</taxon>
        <taxon>Eurotiomycetidae</taxon>
        <taxon>Eurotiales</taxon>
        <taxon>Aspergillaceae</taxon>
        <taxon>Penicillium</taxon>
    </lineage>
</organism>
<feature type="non-terminal residue" evidence="1">
    <location>
        <position position="1"/>
    </location>
</feature>
<sequence length="58" mass="6455">TPRVSNVNDLSQPSYCRAGPYYSLDFRKARKARNPTRLDPQKGRVSGLFLKLAAGFGL</sequence>
<protein>
    <submittedName>
        <fullName evidence="1">Uncharacterized protein</fullName>
    </submittedName>
</protein>
<comment type="caution">
    <text evidence="1">The sequence shown here is derived from an EMBL/GenBank/DDBJ whole genome shotgun (WGS) entry which is preliminary data.</text>
</comment>
<name>A0A1V6PY28_9EURO</name>
<accession>A0A1V6PY28</accession>